<name>A0A1I0CRH5_9PROT</name>
<dbReference type="PANTHER" id="PTHR32305:SF15">
    <property type="entry name" value="PROTEIN RHSA-RELATED"/>
    <property type="match status" value="1"/>
</dbReference>
<dbReference type="Pfam" id="PF05593">
    <property type="entry name" value="RHS_repeat"/>
    <property type="match status" value="2"/>
</dbReference>
<dbReference type="NCBIfam" id="TIGR03696">
    <property type="entry name" value="Rhs_assc_core"/>
    <property type="match status" value="1"/>
</dbReference>
<dbReference type="Gene3D" id="3.90.930.1">
    <property type="match status" value="1"/>
</dbReference>
<dbReference type="NCBIfam" id="TIGR01643">
    <property type="entry name" value="YD_repeat_2x"/>
    <property type="match status" value="6"/>
</dbReference>
<dbReference type="InterPro" id="IPR050708">
    <property type="entry name" value="T6SS_VgrG/RHS"/>
</dbReference>
<accession>A0A1I0CRH5</accession>
<evidence type="ECO:0000313" key="3">
    <source>
        <dbReference type="EMBL" id="SET22249.1"/>
    </source>
</evidence>
<keyword evidence="1" id="KW-0677">Repeat</keyword>
<feature type="domain" description="Teneurin-like YD-shell" evidence="2">
    <location>
        <begin position="1102"/>
        <end position="1375"/>
    </location>
</feature>
<dbReference type="EMBL" id="FOIA01000016">
    <property type="protein sequence ID" value="SET22249.1"/>
    <property type="molecule type" value="Genomic_DNA"/>
</dbReference>
<evidence type="ECO:0000313" key="4">
    <source>
        <dbReference type="Proteomes" id="UP000199345"/>
    </source>
</evidence>
<gene>
    <name evidence="3" type="ORF">SAMN05216326_1163</name>
</gene>
<dbReference type="PANTHER" id="PTHR32305">
    <property type="match status" value="1"/>
</dbReference>
<evidence type="ECO:0000259" key="2">
    <source>
        <dbReference type="Pfam" id="PF25023"/>
    </source>
</evidence>
<proteinExistence type="predicted"/>
<evidence type="ECO:0000256" key="1">
    <source>
        <dbReference type="ARBA" id="ARBA00022737"/>
    </source>
</evidence>
<feature type="domain" description="Teneurin-like YD-shell" evidence="2">
    <location>
        <begin position="346"/>
        <end position="628"/>
    </location>
</feature>
<reference evidence="4" key="1">
    <citation type="submission" date="2016-10" db="EMBL/GenBank/DDBJ databases">
        <authorList>
            <person name="Varghese N."/>
            <person name="Submissions S."/>
        </authorList>
    </citation>
    <scope>NUCLEOTIDE SEQUENCE [LARGE SCALE GENOMIC DNA]</scope>
    <source>
        <strain evidence="4">Nm71</strain>
    </source>
</reference>
<dbReference type="InterPro" id="IPR022385">
    <property type="entry name" value="Rhs_assc_core"/>
</dbReference>
<dbReference type="InterPro" id="IPR056823">
    <property type="entry name" value="TEN-like_YD-shell"/>
</dbReference>
<organism evidence="3 4">
    <name type="scientific">Nitrosomonas marina</name>
    <dbReference type="NCBI Taxonomy" id="917"/>
    <lineage>
        <taxon>Bacteria</taxon>
        <taxon>Pseudomonadati</taxon>
        <taxon>Pseudomonadota</taxon>
        <taxon>Betaproteobacteria</taxon>
        <taxon>Nitrosomonadales</taxon>
        <taxon>Nitrosomonadaceae</taxon>
        <taxon>Nitrosomonas</taxon>
    </lineage>
</organism>
<dbReference type="Proteomes" id="UP000199345">
    <property type="component" value="Unassembled WGS sequence"/>
</dbReference>
<protein>
    <submittedName>
        <fullName evidence="3">RHS repeat-associated core domain-containing protein</fullName>
    </submittedName>
</protein>
<dbReference type="InterPro" id="IPR006530">
    <property type="entry name" value="YD"/>
</dbReference>
<dbReference type="Pfam" id="PF25023">
    <property type="entry name" value="TEN_YD-shell"/>
    <property type="match status" value="2"/>
</dbReference>
<dbReference type="InterPro" id="IPR031325">
    <property type="entry name" value="RHS_repeat"/>
</dbReference>
<dbReference type="Gene3D" id="2.180.10.10">
    <property type="entry name" value="RHS repeat-associated core"/>
    <property type="match status" value="2"/>
</dbReference>
<sequence>MLYEIDSWPINNNSSSKWINTTGEFWLRCDSFMLLISHMNNVVFVEFEDKVFKGFLFVLLCSGVFVDASKVIADTVIPEGVQIQPPTRFVWSRNSFETRGLKEDQLASALSYGYVYYSSYLEALEYLRKHTCNENEGVWLCHDNQELPFFPGYDGWIWGYKFCRPYEQDYCGWQATSRQGICPPNTTGYQIKDVDGTNRYGYIACSVSTEPDGEKDLAKPADCGDRTPNPVYIALGRKELTIPVYNTNNDVYPLNFKLFYQHNDRKRSGATWRHTYYKFIVVDGRETPTSARVYRGRGALLFYKDQANGEWQSDDDINDSLAELFDENNDRIGWLYLDRFNDRVERYDTTGKLVSIENRSGQIHTLIYNGNGRLLYVIDTFGRQLQFTYDEYGNFASLIDPSGNTYLFNFEENGNLTSITYPDSETRAFHYNEPTYTSGVNLPHALTGITDENGVRYATYTYDAQGRAIITEYAGGVDRYELNYVSANSTVVTDPLGSQYTHQFQNIMGVAKSVGQSQPAGSGCSAASSAMTYDINGNIASRADFNGNMTCYAYDLDRNLEIARVEGLSSSRNCPADVVSYTPVPGTSERKILTSWHTNFRLPVQVVENDRVTTITYDTYGNVTQLSIRDTMSNEERTWNTGYMYHSTFPGVIVQRVEDGPRTDVNDITTIDYYAPDAACFGGHLGCRGQVMRITNALGHVTEITRYNAHGQTEQIVDPNNLITTMTYNARRRLISRVVGSETTTYQYDSAGQLIRLTRPDNSSLYYTYDAAHRLTGITDGLGNVIRYTLDAAGNRTKEEIFDANNTLVQVRQQEFDTLNRLWKMVGAQNQVIELAYDANGNVKQTVDPLLHTSTRHFDTLDRLVQISDPMSGQTLQMYDALDRITQVVDPKGIATRYTRNAFGNVTQEISQDRGTTMYSYDQAGNQLTKMDARGVVQATAYDALNRPISRSYTTVTGVPQTGSITWVYDNGTNGVGRMTRMGDESGSTGYQYDAHGRVIRKTQTVVFGKRNLTHSISYQYSDSGQLMRISYPSGAKIDYVYGKDGKPIELHINGDALMRNIVYRPFGEPEGWDWGNDQQHRRSFDLNGRLTGYPLAADTQTLVYDAANRIVNTTHTDPINNRTYEYDALGRLIRQTDGASTRLWDYDANSNRTFEQSGTTVYPYIIDTSSNRLLNVAGPVVKNYAYDAAGNITHNGQIQFTWNAAGRLKKIINGDKVRKYKYNGFGERVRRNGRKKRRFTFFYDPGGRLISQFKANNIAKENWRLQQETIWFNDIPVAVIKQVTPTEPVQVYMIHADHLNTPRAIVDSTNMPVWLWRNRNAFGDNLPDEDPDGDGVKFKYNLRFAGQYFDAETQLHYNYFRDYEPATGRYISSDPIGLVGGVNTFGYALQNPLTYVDPDGKQTICAIWPLGTLTCVIASIGVITTAKKCSDGVNNVSEAFKAVDNLKSLKEERINCISERLCNPEKEQALQDDIYETDSVFRKNTVEAINNLGASVPGTTMTGPIPTKVHDVAAGTLANIKIPE</sequence>
<keyword evidence="4" id="KW-1185">Reference proteome</keyword>